<dbReference type="InterPro" id="IPR024567">
    <property type="entry name" value="RNase_HII/HIII_dom"/>
</dbReference>
<dbReference type="GO" id="GO:0003723">
    <property type="term" value="F:RNA binding"/>
    <property type="evidence" value="ECO:0007669"/>
    <property type="project" value="UniProtKB-UniRule"/>
</dbReference>
<dbReference type="SUPFAM" id="SSF53098">
    <property type="entry name" value="Ribonuclease H-like"/>
    <property type="match status" value="1"/>
</dbReference>
<dbReference type="AlphaFoldDB" id="A0A412FY20"/>
<feature type="binding site" evidence="14 15">
    <location>
        <position position="197"/>
    </location>
    <ligand>
        <name>a divalent metal cation</name>
        <dbReference type="ChEBI" id="CHEBI:60240"/>
    </ligand>
</feature>
<name>A0A412FY20_9FIRM</name>
<dbReference type="GO" id="GO:0005737">
    <property type="term" value="C:cytoplasm"/>
    <property type="evidence" value="ECO:0007669"/>
    <property type="project" value="UniProtKB-SubCell"/>
</dbReference>
<dbReference type="GeneID" id="83015879"/>
<dbReference type="HAMAP" id="MF_00053">
    <property type="entry name" value="RNase_HIII"/>
    <property type="match status" value="1"/>
</dbReference>
<evidence type="ECO:0000313" key="18">
    <source>
        <dbReference type="Proteomes" id="UP000284178"/>
    </source>
</evidence>
<evidence type="ECO:0000256" key="11">
    <source>
        <dbReference type="ARBA" id="ARBA00022759"/>
    </source>
</evidence>
<feature type="binding site" evidence="14 15">
    <location>
        <position position="95"/>
    </location>
    <ligand>
        <name>a divalent metal cation</name>
        <dbReference type="ChEBI" id="CHEBI:60240"/>
    </ligand>
</feature>
<keyword evidence="10 14" id="KW-0479">Metal-binding</keyword>
<comment type="caution">
    <text evidence="17">The sequence shown here is derived from an EMBL/GenBank/DDBJ whole genome shotgun (WGS) entry which is preliminary data.</text>
</comment>
<proteinExistence type="inferred from homology"/>
<keyword evidence="8 14" id="KW-0963">Cytoplasm</keyword>
<dbReference type="PIRSF" id="PIRSF037748">
    <property type="entry name" value="RnhC"/>
    <property type="match status" value="1"/>
</dbReference>
<dbReference type="EC" id="3.1.26.4" evidence="6 14"/>
<dbReference type="Proteomes" id="UP000284178">
    <property type="component" value="Unassembled WGS sequence"/>
</dbReference>
<evidence type="ECO:0000256" key="7">
    <source>
        <dbReference type="ARBA" id="ARBA00021407"/>
    </source>
</evidence>
<gene>
    <name evidence="14 17" type="primary">rnhC</name>
    <name evidence="17" type="ORF">DWY25_10775</name>
</gene>
<keyword evidence="11 14" id="KW-0255">Endonuclease</keyword>
<evidence type="ECO:0000256" key="12">
    <source>
        <dbReference type="ARBA" id="ARBA00022801"/>
    </source>
</evidence>
<organism evidence="17 18">
    <name type="scientific">Holdemania filiformis</name>
    <dbReference type="NCBI Taxonomy" id="61171"/>
    <lineage>
        <taxon>Bacteria</taxon>
        <taxon>Bacillati</taxon>
        <taxon>Bacillota</taxon>
        <taxon>Erysipelotrichia</taxon>
        <taxon>Erysipelotrichales</taxon>
        <taxon>Erysipelotrichaceae</taxon>
        <taxon>Holdemania</taxon>
    </lineage>
</organism>
<dbReference type="GO" id="GO:0043137">
    <property type="term" value="P:DNA replication, removal of RNA primer"/>
    <property type="evidence" value="ECO:0007669"/>
    <property type="project" value="TreeGrafter"/>
</dbReference>
<dbReference type="InterPro" id="IPR024568">
    <property type="entry name" value="RNase_HIII_N"/>
</dbReference>
<comment type="function">
    <text evidence="3 14">Endonuclease that specifically degrades the RNA of RNA-DNA hybrids.</text>
</comment>
<dbReference type="Gene3D" id="3.30.420.10">
    <property type="entry name" value="Ribonuclease H-like superfamily/Ribonuclease H"/>
    <property type="match status" value="1"/>
</dbReference>
<evidence type="ECO:0000256" key="2">
    <source>
        <dbReference type="ARBA" id="ARBA00001946"/>
    </source>
</evidence>
<evidence type="ECO:0000256" key="8">
    <source>
        <dbReference type="ARBA" id="ARBA00022490"/>
    </source>
</evidence>
<dbReference type="PANTHER" id="PTHR10954:SF23">
    <property type="entry name" value="RIBONUCLEASE"/>
    <property type="match status" value="1"/>
</dbReference>
<comment type="catalytic activity">
    <reaction evidence="1 14 15">
        <text>Endonucleolytic cleavage to 5'-phosphomonoester.</text>
        <dbReference type="EC" id="3.1.26.4"/>
    </reaction>
</comment>
<comment type="subcellular location">
    <subcellularLocation>
        <location evidence="4 14">Cytoplasm</location>
    </subcellularLocation>
</comment>
<dbReference type="Pfam" id="PF01351">
    <property type="entry name" value="RNase_HII"/>
    <property type="match status" value="1"/>
</dbReference>
<keyword evidence="12 14" id="KW-0378">Hydrolase</keyword>
<evidence type="ECO:0000256" key="1">
    <source>
        <dbReference type="ARBA" id="ARBA00000077"/>
    </source>
</evidence>
<accession>A0A412FY20</accession>
<dbReference type="GO" id="GO:0000287">
    <property type="term" value="F:magnesium ion binding"/>
    <property type="evidence" value="ECO:0007669"/>
    <property type="project" value="UniProtKB-UniRule"/>
</dbReference>
<evidence type="ECO:0000256" key="5">
    <source>
        <dbReference type="ARBA" id="ARBA00008378"/>
    </source>
</evidence>
<protein>
    <recommendedName>
        <fullName evidence="7 14">Ribonuclease HIII</fullName>
        <shortName evidence="14">RNase HIII</shortName>
        <ecNumber evidence="6 14">3.1.26.4</ecNumber>
    </recommendedName>
</protein>
<dbReference type="CDD" id="cd14796">
    <property type="entry name" value="RNAse_HIII_N"/>
    <property type="match status" value="1"/>
</dbReference>
<evidence type="ECO:0000259" key="16">
    <source>
        <dbReference type="PROSITE" id="PS51975"/>
    </source>
</evidence>
<dbReference type="PROSITE" id="PS51975">
    <property type="entry name" value="RNASE_H_2"/>
    <property type="match status" value="1"/>
</dbReference>
<evidence type="ECO:0000313" key="17">
    <source>
        <dbReference type="EMBL" id="RGR73041.1"/>
    </source>
</evidence>
<evidence type="ECO:0000256" key="9">
    <source>
        <dbReference type="ARBA" id="ARBA00022722"/>
    </source>
</evidence>
<dbReference type="InterPro" id="IPR012337">
    <property type="entry name" value="RNaseH-like_sf"/>
</dbReference>
<evidence type="ECO:0000256" key="6">
    <source>
        <dbReference type="ARBA" id="ARBA00012180"/>
    </source>
</evidence>
<evidence type="ECO:0000256" key="15">
    <source>
        <dbReference type="PROSITE-ProRule" id="PRU01319"/>
    </source>
</evidence>
<keyword evidence="9 14" id="KW-0540">Nuclease</keyword>
<dbReference type="InterPro" id="IPR036397">
    <property type="entry name" value="RNaseH_sf"/>
</dbReference>
<feature type="binding site" evidence="14 15">
    <location>
        <position position="94"/>
    </location>
    <ligand>
        <name>a divalent metal cation</name>
        <dbReference type="ChEBI" id="CHEBI:60240"/>
    </ligand>
</feature>
<dbReference type="InterPro" id="IPR012295">
    <property type="entry name" value="TBP_dom_sf"/>
</dbReference>
<dbReference type="CDD" id="cd06590">
    <property type="entry name" value="RNase_HII_bacteria_HIII_like"/>
    <property type="match status" value="1"/>
</dbReference>
<dbReference type="InterPro" id="IPR001352">
    <property type="entry name" value="RNase_HII/HIII"/>
</dbReference>
<evidence type="ECO:0000256" key="13">
    <source>
        <dbReference type="ARBA" id="ARBA00022842"/>
    </source>
</evidence>
<sequence>MNTITLLLTSSQIERLYAAWSEFEVKAPAYARYQLKPENCTITAYQSNKVVFQGKDAMIYAAPFQTEDRLENTNLSQGKSDFRRFAKQTHAGSDEVGTGDYFGSVCVCACAVEQQDLAWLQELKVNDSKQINDEVILQTAPLLMERLAYSLLILPPVKYNQIHSQCNMNQIKAILHNQAYGHLKRKRGSLPQAAIVDQFTPEVNYYRYCQGQKEVVRGLHFETKAESHYPAVACASMIARCAFLKAWDAMEKQWDMSFSKGAGSVVDQDGAAFVKKHGEQHLKEVAKLHFKNTEKVADLL</sequence>
<feature type="domain" description="RNase H type-2" evidence="16">
    <location>
        <begin position="88"/>
        <end position="300"/>
    </location>
</feature>
<dbReference type="EMBL" id="QRUP01000013">
    <property type="protein sequence ID" value="RGR73041.1"/>
    <property type="molecule type" value="Genomic_DNA"/>
</dbReference>
<evidence type="ECO:0000256" key="3">
    <source>
        <dbReference type="ARBA" id="ARBA00004065"/>
    </source>
</evidence>
<comment type="cofactor">
    <cofactor evidence="14 15">
        <name>Mn(2+)</name>
        <dbReference type="ChEBI" id="CHEBI:29035"/>
    </cofactor>
    <cofactor evidence="14 15">
        <name>Mg(2+)</name>
        <dbReference type="ChEBI" id="CHEBI:18420"/>
    </cofactor>
    <text evidence="14 15">Manganese or magnesium. Binds 1 divalent metal ion per monomer in the absence of substrate. May bind a second metal ion after substrate binding.</text>
</comment>
<keyword evidence="13 14" id="KW-0460">Magnesium</keyword>
<evidence type="ECO:0000256" key="10">
    <source>
        <dbReference type="ARBA" id="ARBA00022723"/>
    </source>
</evidence>
<dbReference type="GO" id="GO:0006298">
    <property type="term" value="P:mismatch repair"/>
    <property type="evidence" value="ECO:0007669"/>
    <property type="project" value="TreeGrafter"/>
</dbReference>
<dbReference type="GO" id="GO:0004523">
    <property type="term" value="F:RNA-DNA hybrid ribonuclease activity"/>
    <property type="evidence" value="ECO:0007669"/>
    <property type="project" value="UniProtKB-UniRule"/>
</dbReference>
<dbReference type="Pfam" id="PF11858">
    <property type="entry name" value="DUF3378"/>
    <property type="match status" value="1"/>
</dbReference>
<dbReference type="Gene3D" id="3.30.310.10">
    <property type="entry name" value="TATA-Binding Protein"/>
    <property type="match status" value="1"/>
</dbReference>
<dbReference type="NCBIfam" id="TIGR00716">
    <property type="entry name" value="rnhC"/>
    <property type="match status" value="1"/>
</dbReference>
<evidence type="ECO:0000256" key="4">
    <source>
        <dbReference type="ARBA" id="ARBA00004496"/>
    </source>
</evidence>
<dbReference type="RefSeq" id="WP_117895239.1">
    <property type="nucleotide sequence ID" value="NZ_CABJCV010000013.1"/>
</dbReference>
<dbReference type="GO" id="GO:0032299">
    <property type="term" value="C:ribonuclease H2 complex"/>
    <property type="evidence" value="ECO:0007669"/>
    <property type="project" value="TreeGrafter"/>
</dbReference>
<dbReference type="PANTHER" id="PTHR10954">
    <property type="entry name" value="RIBONUCLEASE H2 SUBUNIT A"/>
    <property type="match status" value="1"/>
</dbReference>
<comment type="similarity">
    <text evidence="5 14">Belongs to the RNase HII family. RnhC subfamily.</text>
</comment>
<dbReference type="InterPro" id="IPR004641">
    <property type="entry name" value="RNase_HIII"/>
</dbReference>
<keyword evidence="18" id="KW-1185">Reference proteome</keyword>
<comment type="cofactor">
    <cofactor evidence="2">
        <name>Mg(2+)</name>
        <dbReference type="ChEBI" id="CHEBI:18420"/>
    </cofactor>
</comment>
<evidence type="ECO:0000256" key="14">
    <source>
        <dbReference type="HAMAP-Rule" id="MF_00053"/>
    </source>
</evidence>
<reference evidence="17 18" key="1">
    <citation type="submission" date="2018-08" db="EMBL/GenBank/DDBJ databases">
        <title>A genome reference for cultivated species of the human gut microbiota.</title>
        <authorList>
            <person name="Zou Y."/>
            <person name="Xue W."/>
            <person name="Luo G."/>
        </authorList>
    </citation>
    <scope>NUCLEOTIDE SEQUENCE [LARGE SCALE GENOMIC DNA]</scope>
    <source>
        <strain evidence="17 18">AF24-29</strain>
    </source>
</reference>